<dbReference type="Proteomes" id="UP000198761">
    <property type="component" value="Unassembled WGS sequence"/>
</dbReference>
<dbReference type="Pfam" id="PF01810">
    <property type="entry name" value="LysE"/>
    <property type="match status" value="1"/>
</dbReference>
<organism evidence="7 8">
    <name type="scientific">Gemmobacter aquatilis</name>
    <dbReference type="NCBI Taxonomy" id="933059"/>
    <lineage>
        <taxon>Bacteria</taxon>
        <taxon>Pseudomonadati</taxon>
        <taxon>Pseudomonadota</taxon>
        <taxon>Alphaproteobacteria</taxon>
        <taxon>Rhodobacterales</taxon>
        <taxon>Paracoccaceae</taxon>
        <taxon>Gemmobacter</taxon>
    </lineage>
</organism>
<reference evidence="7 8" key="1">
    <citation type="submission" date="2016-10" db="EMBL/GenBank/DDBJ databases">
        <authorList>
            <person name="de Groot N.N."/>
        </authorList>
    </citation>
    <scope>NUCLEOTIDE SEQUENCE [LARGE SCALE GENOMIC DNA]</scope>
    <source>
        <strain evidence="7 8">DSM 3857</strain>
    </source>
</reference>
<dbReference type="AlphaFoldDB" id="A0A1H8JR05"/>
<comment type="subcellular location">
    <subcellularLocation>
        <location evidence="1">Cell membrane</location>
        <topology evidence="1">Multi-pass membrane protein</topology>
    </subcellularLocation>
</comment>
<evidence type="ECO:0000256" key="6">
    <source>
        <dbReference type="SAM" id="Phobius"/>
    </source>
</evidence>
<dbReference type="OrthoDB" id="9807053at2"/>
<feature type="transmembrane region" description="Helical" evidence="6">
    <location>
        <begin position="150"/>
        <end position="176"/>
    </location>
</feature>
<dbReference type="PANTHER" id="PTHR30086">
    <property type="entry name" value="ARGININE EXPORTER PROTEIN ARGO"/>
    <property type="match status" value="1"/>
</dbReference>
<keyword evidence="5 6" id="KW-0472">Membrane</keyword>
<evidence type="ECO:0000256" key="2">
    <source>
        <dbReference type="ARBA" id="ARBA00022475"/>
    </source>
</evidence>
<dbReference type="PANTHER" id="PTHR30086:SF20">
    <property type="entry name" value="ARGININE EXPORTER PROTEIN ARGO-RELATED"/>
    <property type="match status" value="1"/>
</dbReference>
<proteinExistence type="predicted"/>
<dbReference type="InterPro" id="IPR001123">
    <property type="entry name" value="LeuE-type"/>
</dbReference>
<protein>
    <submittedName>
        <fullName evidence="7">Threonine/homoserine/homoserine lactone efflux protein</fullName>
    </submittedName>
</protein>
<evidence type="ECO:0000256" key="4">
    <source>
        <dbReference type="ARBA" id="ARBA00022989"/>
    </source>
</evidence>
<feature type="transmembrane region" description="Helical" evidence="6">
    <location>
        <begin position="13"/>
        <end position="33"/>
    </location>
</feature>
<dbReference type="RefSeq" id="WP_091302533.1">
    <property type="nucleotide sequence ID" value="NZ_FOCE01000008.1"/>
</dbReference>
<accession>A0A1H8JR05</accession>
<keyword evidence="8" id="KW-1185">Reference proteome</keyword>
<keyword evidence="3 6" id="KW-0812">Transmembrane</keyword>
<dbReference type="STRING" id="933059.SAMN04488103_10879"/>
<dbReference type="EMBL" id="FOCE01000008">
    <property type="protein sequence ID" value="SEN83193.1"/>
    <property type="molecule type" value="Genomic_DNA"/>
</dbReference>
<feature type="transmembrane region" description="Helical" evidence="6">
    <location>
        <begin position="188"/>
        <end position="206"/>
    </location>
</feature>
<evidence type="ECO:0000313" key="7">
    <source>
        <dbReference type="EMBL" id="SEN83193.1"/>
    </source>
</evidence>
<evidence type="ECO:0000313" key="8">
    <source>
        <dbReference type="Proteomes" id="UP000198761"/>
    </source>
</evidence>
<evidence type="ECO:0000256" key="5">
    <source>
        <dbReference type="ARBA" id="ARBA00023136"/>
    </source>
</evidence>
<evidence type="ECO:0000256" key="1">
    <source>
        <dbReference type="ARBA" id="ARBA00004651"/>
    </source>
</evidence>
<evidence type="ECO:0000256" key="3">
    <source>
        <dbReference type="ARBA" id="ARBA00022692"/>
    </source>
</evidence>
<dbReference type="GO" id="GO:0005886">
    <property type="term" value="C:plasma membrane"/>
    <property type="evidence" value="ECO:0007669"/>
    <property type="project" value="UniProtKB-SubCell"/>
</dbReference>
<sequence>MIDLFSLVPLSELAAFLAAGIVLNLTPGADVLFATASGIAGGPRVGAVAGLGVGLGGLFHVGLAALGVSALIAAHPGALFALKWAGAGYLLVLAVKSWRAAGEAGIGKGEAALGSALWKGFVTNALNPKVALFVLAFLPQFTDPARGPVWQQILVLGALFTCTGTLITASYGALAGMAGRALGARMGALNKVAALMFGGLAARLVWE</sequence>
<keyword evidence="4 6" id="KW-1133">Transmembrane helix</keyword>
<name>A0A1H8JR05_9RHOB</name>
<dbReference type="PIRSF" id="PIRSF006324">
    <property type="entry name" value="LeuE"/>
    <property type="match status" value="1"/>
</dbReference>
<dbReference type="GO" id="GO:0015171">
    <property type="term" value="F:amino acid transmembrane transporter activity"/>
    <property type="evidence" value="ECO:0007669"/>
    <property type="project" value="TreeGrafter"/>
</dbReference>
<gene>
    <name evidence="7" type="ORF">SAMN04488103_10879</name>
</gene>
<keyword evidence="2" id="KW-1003">Cell membrane</keyword>
<feature type="transmembrane region" description="Helical" evidence="6">
    <location>
        <begin position="78"/>
        <end position="95"/>
    </location>
</feature>
<feature type="transmembrane region" description="Helical" evidence="6">
    <location>
        <begin position="116"/>
        <end position="138"/>
    </location>
</feature>
<feature type="transmembrane region" description="Helical" evidence="6">
    <location>
        <begin position="45"/>
        <end position="72"/>
    </location>
</feature>